<dbReference type="RefSeq" id="WP_171437540.1">
    <property type="nucleotide sequence ID" value="NZ_JABFJV010000241.1"/>
</dbReference>
<evidence type="ECO:0000313" key="3">
    <source>
        <dbReference type="EMBL" id="NOK37638.1"/>
    </source>
</evidence>
<gene>
    <name evidence="3" type="ORF">HMI49_31010</name>
</gene>
<feature type="signal peptide" evidence="2">
    <location>
        <begin position="1"/>
        <end position="22"/>
    </location>
</feature>
<evidence type="ECO:0000256" key="1">
    <source>
        <dbReference type="SAM" id="MobiDB-lite"/>
    </source>
</evidence>
<organism evidence="3 4">
    <name type="scientific">Corallococcus exercitus</name>
    <dbReference type="NCBI Taxonomy" id="2316736"/>
    <lineage>
        <taxon>Bacteria</taxon>
        <taxon>Pseudomonadati</taxon>
        <taxon>Myxococcota</taxon>
        <taxon>Myxococcia</taxon>
        <taxon>Myxococcales</taxon>
        <taxon>Cystobacterineae</taxon>
        <taxon>Myxococcaceae</taxon>
        <taxon>Corallococcus</taxon>
    </lineage>
</organism>
<evidence type="ECO:0000256" key="2">
    <source>
        <dbReference type="SAM" id="SignalP"/>
    </source>
</evidence>
<evidence type="ECO:0008006" key="5">
    <source>
        <dbReference type="Google" id="ProtNLM"/>
    </source>
</evidence>
<dbReference type="EMBL" id="JABFJV010000241">
    <property type="protein sequence ID" value="NOK37638.1"/>
    <property type="molecule type" value="Genomic_DNA"/>
</dbReference>
<feature type="region of interest" description="Disordered" evidence="1">
    <location>
        <begin position="19"/>
        <end position="51"/>
    </location>
</feature>
<proteinExistence type="predicted"/>
<evidence type="ECO:0000313" key="4">
    <source>
        <dbReference type="Proteomes" id="UP000563426"/>
    </source>
</evidence>
<sequence>MKRKVAVCVGVMVAVAAGSAGAEERTEGTPAADPRPVSAREAPPPDAAADQGVPAVAVPVAALSPAPLVEAATGGEPVKAAAVAQQRSDTEEIHVPAVLMAMPHVSTAGTATERLVTTFALGALGTHAKRVDGMAMSLGANWVGELSGAQLALGANVVRGPASGAQFAVGGNVVTGDLEGIQTAVGLNVVKGVTTAGQFAVGGNVAGGAMSGGQFSVGANIAGSGGVGGQFTVGANIATAPLKGVQAAVGANIAPSLSGLQASTGLNYAGRMEGAQLSLLNVGGDVSGAQVGLINVAGKVDGLQLGLINVARESQGEALGILSFIGNGQANLQLWASDVAYTNIAVKFGGRHFHTLLTLGFNPGTDTHRRRYVGGAGFGAHIPAGPLFFDLDVIGSSVHADNLFRDGDGLNVLGQLRLVAGWQVAKRFALIGGVTGNTLVTWDNGDRWEELGIGPEWRSVSDGGRTTVRVWPGVLLGVQL</sequence>
<name>A0A7Y4KPJ0_9BACT</name>
<comment type="caution">
    <text evidence="3">The sequence shown here is derived from an EMBL/GenBank/DDBJ whole genome shotgun (WGS) entry which is preliminary data.</text>
</comment>
<accession>A0A7Y4KPJ0</accession>
<dbReference type="Proteomes" id="UP000563426">
    <property type="component" value="Unassembled WGS sequence"/>
</dbReference>
<keyword evidence="2" id="KW-0732">Signal</keyword>
<protein>
    <recommendedName>
        <fullName evidence="5">Caspase family protein</fullName>
    </recommendedName>
</protein>
<feature type="chain" id="PRO_5030989632" description="Caspase family protein" evidence="2">
    <location>
        <begin position="23"/>
        <end position="480"/>
    </location>
</feature>
<dbReference type="AlphaFoldDB" id="A0A7Y4KPJ0"/>
<reference evidence="3 4" key="1">
    <citation type="submission" date="2020-05" db="EMBL/GenBank/DDBJ databases">
        <authorList>
            <person name="Whitworth D."/>
        </authorList>
    </citation>
    <scope>NUCLEOTIDE SEQUENCE [LARGE SCALE GENOMIC DNA]</scope>
    <source>
        <strain evidence="3 4">AB043B</strain>
    </source>
</reference>
<keyword evidence="4" id="KW-1185">Reference proteome</keyword>